<dbReference type="CDD" id="cd08901">
    <property type="entry name" value="SRPBCC_CalC_Aha1-like_8"/>
    <property type="match status" value="1"/>
</dbReference>
<dbReference type="Proteomes" id="UP000595296">
    <property type="component" value="Chromosome"/>
</dbReference>
<accession>A0A9E6MHH3</accession>
<feature type="domain" description="Activator of Hsp90 ATPase homologue 1/2-like C-terminal" evidence="2">
    <location>
        <begin position="25"/>
        <end position="122"/>
    </location>
</feature>
<evidence type="ECO:0000259" key="2">
    <source>
        <dbReference type="Pfam" id="PF08327"/>
    </source>
</evidence>
<gene>
    <name evidence="3" type="ORF">H6P87_00384</name>
</gene>
<evidence type="ECO:0000313" key="3">
    <source>
        <dbReference type="EMBL" id="QQV74842.1"/>
    </source>
</evidence>
<dbReference type="EMBL" id="CP060138">
    <property type="protein sequence ID" value="QQV74842.1"/>
    <property type="molecule type" value="Genomic_DNA"/>
</dbReference>
<keyword evidence="4" id="KW-1185">Reference proteome</keyword>
<evidence type="ECO:0000256" key="1">
    <source>
        <dbReference type="ARBA" id="ARBA00006817"/>
    </source>
</evidence>
<dbReference type="InterPro" id="IPR023393">
    <property type="entry name" value="START-like_dom_sf"/>
</dbReference>
<comment type="similarity">
    <text evidence="1">Belongs to the AHA1 family.</text>
</comment>
<sequence length="162" mass="18663">MTINNNVYINQLKPTAKAAMLIRKPIDQVFEAFINPNITSKFWFTKSSDRLEVKKQITWTWEMYSFSAQINVQEIEKNKKILMEWDTYKTPTLVEWQFTSISSEETFVTITNTGFIGDANEVVEQAISSTEGFTLVLAGAKAFLKHNIILNLVSDRFPKKID</sequence>
<evidence type="ECO:0000313" key="4">
    <source>
        <dbReference type="Proteomes" id="UP000595296"/>
    </source>
</evidence>
<dbReference type="InterPro" id="IPR013538">
    <property type="entry name" value="ASHA1/2-like_C"/>
</dbReference>
<dbReference type="Pfam" id="PF08327">
    <property type="entry name" value="AHSA1"/>
    <property type="match status" value="1"/>
</dbReference>
<reference evidence="3 4" key="1">
    <citation type="journal article" date="2021" name="Int. J. Syst. Evol. Microbiol.">
        <title>Characterization of a novel transitional group Rickettsia species (Rickettsia tillamookensis sp. nov.) from the western black-legged tick, Ixodes pacificus.</title>
        <authorList>
            <person name="Gauthier D.T."/>
            <person name="Karpathy S.E."/>
            <person name="Grizzard S.L."/>
            <person name="Batra D."/>
            <person name="Rowe L.A."/>
            <person name="Paddock C.D."/>
        </authorList>
    </citation>
    <scope>NUCLEOTIDE SEQUENCE [LARGE SCALE GENOMIC DNA]</scope>
    <source>
        <strain evidence="3 4">Tillamook 23</strain>
    </source>
</reference>
<protein>
    <recommendedName>
        <fullName evidence="2">Activator of Hsp90 ATPase homologue 1/2-like C-terminal domain-containing protein</fullName>
    </recommendedName>
</protein>
<organism evidence="3 4">
    <name type="scientific">Rickettsia tillamookensis</name>
    <dbReference type="NCBI Taxonomy" id="2761623"/>
    <lineage>
        <taxon>Bacteria</taxon>
        <taxon>Pseudomonadati</taxon>
        <taxon>Pseudomonadota</taxon>
        <taxon>Alphaproteobacteria</taxon>
        <taxon>Rickettsiales</taxon>
        <taxon>Rickettsiaceae</taxon>
        <taxon>Rickettsieae</taxon>
        <taxon>Rickettsia</taxon>
        <taxon>spotted fever group</taxon>
    </lineage>
</organism>
<dbReference type="SUPFAM" id="SSF55961">
    <property type="entry name" value="Bet v1-like"/>
    <property type="match status" value="1"/>
</dbReference>
<proteinExistence type="inferred from homology"/>
<dbReference type="Gene3D" id="3.30.530.20">
    <property type="match status" value="1"/>
</dbReference>
<name>A0A9E6MHH3_9RICK</name>
<dbReference type="RefSeq" id="WP_202069820.1">
    <property type="nucleotide sequence ID" value="NZ_CP060138.2"/>
</dbReference>